<dbReference type="EMBL" id="JAAMPT010000209">
    <property type="protein sequence ID" value="NMH26242.1"/>
    <property type="molecule type" value="Genomic_DNA"/>
</dbReference>
<comment type="caution">
    <text evidence="2">The sequence shown here is derived from an EMBL/GenBank/DDBJ whole genome shotgun (WGS) entry which is preliminary data.</text>
</comment>
<evidence type="ECO:0000313" key="2">
    <source>
        <dbReference type="EMBL" id="NMH26242.1"/>
    </source>
</evidence>
<protein>
    <submittedName>
        <fullName evidence="2">Uncharacterized protein</fullName>
    </submittedName>
</protein>
<organism evidence="2 3">
    <name type="scientific">Flavobacterium solisilvae</name>
    <dbReference type="NCBI Taxonomy" id="1852019"/>
    <lineage>
        <taxon>Bacteria</taxon>
        <taxon>Pseudomonadati</taxon>
        <taxon>Bacteroidota</taxon>
        <taxon>Flavobacteriia</taxon>
        <taxon>Flavobacteriales</taxon>
        <taxon>Flavobacteriaceae</taxon>
        <taxon>Flavobacterium</taxon>
    </lineage>
</organism>
<accession>A0ABX1QVM3</accession>
<sequence>MNARKILLVIAFIVCNTITAQVTYLENSTLKFDADTNCQLRYLYFPNMQAYYDKLNKVYIFRDKGNWVEAEELPHLYGGYSLYSKVRVEITDYDEDKPYLLLKQHKKQFPYSKKGHFTYQTAAID</sequence>
<dbReference type="RefSeq" id="WP_169524933.1">
    <property type="nucleotide sequence ID" value="NZ_JAAMPT010000209.1"/>
</dbReference>
<evidence type="ECO:0000256" key="1">
    <source>
        <dbReference type="SAM" id="SignalP"/>
    </source>
</evidence>
<feature type="chain" id="PRO_5045932473" evidence="1">
    <location>
        <begin position="21"/>
        <end position="125"/>
    </location>
</feature>
<reference evidence="2 3" key="1">
    <citation type="submission" date="2020-02" db="EMBL/GenBank/DDBJ databases">
        <title>Flavobacterium sp. genome.</title>
        <authorList>
            <person name="Jung H.S."/>
            <person name="Baek J.H."/>
            <person name="Jeon C.O."/>
        </authorList>
    </citation>
    <scope>NUCLEOTIDE SEQUENCE [LARGE SCALE GENOMIC DNA]</scope>
    <source>
        <strain evidence="2 3">SE-s27</strain>
    </source>
</reference>
<gene>
    <name evidence="2" type="ORF">G6042_13300</name>
</gene>
<name>A0ABX1QVM3_9FLAO</name>
<proteinExistence type="predicted"/>
<keyword evidence="3" id="KW-1185">Reference proteome</keyword>
<evidence type="ECO:0000313" key="3">
    <source>
        <dbReference type="Proteomes" id="UP000767947"/>
    </source>
</evidence>
<feature type="signal peptide" evidence="1">
    <location>
        <begin position="1"/>
        <end position="20"/>
    </location>
</feature>
<dbReference type="Proteomes" id="UP000767947">
    <property type="component" value="Unassembled WGS sequence"/>
</dbReference>
<keyword evidence="1" id="KW-0732">Signal</keyword>